<dbReference type="RefSeq" id="WP_263341997.1">
    <property type="nucleotide sequence ID" value="NZ_JAGSYH010000009.1"/>
</dbReference>
<sequence>MNGHTLCTFAGFVSEAGGRLVQEWYDDLPEEEKEEIQDTLNYLASIPPAQWKRPEFDKLDKGLHEIGCRVCAKNHWIRIYGIFDPQRRGRFIFLYGNAEKKVKNDTRGKNKSLERASLLKQGKASTHEFVIEAGVTEENSQKQRGKKPTG</sequence>
<name>A0ABW1ELW6_9BACT</name>
<gene>
    <name evidence="1" type="ORF">ACFPT7_18310</name>
</gene>
<evidence type="ECO:0000313" key="1">
    <source>
        <dbReference type="EMBL" id="MFC5864265.1"/>
    </source>
</evidence>
<protein>
    <submittedName>
        <fullName evidence="1">Type II toxin-antitoxin system RelE/ParE family toxin</fullName>
    </submittedName>
</protein>
<dbReference type="EMBL" id="JBHSPH010000009">
    <property type="protein sequence ID" value="MFC5864265.1"/>
    <property type="molecule type" value="Genomic_DNA"/>
</dbReference>
<organism evidence="1 2">
    <name type="scientific">Acidicapsa dinghuensis</name>
    <dbReference type="NCBI Taxonomy" id="2218256"/>
    <lineage>
        <taxon>Bacteria</taxon>
        <taxon>Pseudomonadati</taxon>
        <taxon>Acidobacteriota</taxon>
        <taxon>Terriglobia</taxon>
        <taxon>Terriglobales</taxon>
        <taxon>Acidobacteriaceae</taxon>
        <taxon>Acidicapsa</taxon>
    </lineage>
</organism>
<reference evidence="2" key="1">
    <citation type="journal article" date="2019" name="Int. J. Syst. Evol. Microbiol.">
        <title>The Global Catalogue of Microorganisms (GCM) 10K type strain sequencing project: providing services to taxonomists for standard genome sequencing and annotation.</title>
        <authorList>
            <consortium name="The Broad Institute Genomics Platform"/>
            <consortium name="The Broad Institute Genome Sequencing Center for Infectious Disease"/>
            <person name="Wu L."/>
            <person name="Ma J."/>
        </authorList>
    </citation>
    <scope>NUCLEOTIDE SEQUENCE [LARGE SCALE GENOMIC DNA]</scope>
    <source>
        <strain evidence="2">JCM 4087</strain>
    </source>
</reference>
<dbReference type="Proteomes" id="UP001596091">
    <property type="component" value="Unassembled WGS sequence"/>
</dbReference>
<accession>A0ABW1ELW6</accession>
<comment type="caution">
    <text evidence="1">The sequence shown here is derived from an EMBL/GenBank/DDBJ whole genome shotgun (WGS) entry which is preliminary data.</text>
</comment>
<evidence type="ECO:0000313" key="2">
    <source>
        <dbReference type="Proteomes" id="UP001596091"/>
    </source>
</evidence>
<keyword evidence="2" id="KW-1185">Reference proteome</keyword>
<proteinExistence type="predicted"/>